<organism evidence="1 2">
    <name type="scientific">Camellia lanceoleosa</name>
    <dbReference type="NCBI Taxonomy" id="1840588"/>
    <lineage>
        <taxon>Eukaryota</taxon>
        <taxon>Viridiplantae</taxon>
        <taxon>Streptophyta</taxon>
        <taxon>Embryophyta</taxon>
        <taxon>Tracheophyta</taxon>
        <taxon>Spermatophyta</taxon>
        <taxon>Magnoliopsida</taxon>
        <taxon>eudicotyledons</taxon>
        <taxon>Gunneridae</taxon>
        <taxon>Pentapetalae</taxon>
        <taxon>asterids</taxon>
        <taxon>Ericales</taxon>
        <taxon>Theaceae</taxon>
        <taxon>Camellia</taxon>
    </lineage>
</organism>
<comment type="caution">
    <text evidence="1">The sequence shown here is derived from an EMBL/GenBank/DDBJ whole genome shotgun (WGS) entry which is preliminary data.</text>
</comment>
<sequence>MKFFISVLTSVLEKVSKSVWDLILDSNGLGKETSETVERVFCRLSVCEPPLFPLNVETQSEKEKERERKRERKWEGEFGALSSFGLLQGLHRCLEFPAERLYNLDGLRAFFVSEVVFTQDPRINLTPRFERRHQWLPDHQPVGICTIVAFNRSMSSSLLLVVLPHLSLSVQSLRRAYSKGDAFRIELSSFNGFYNVSVLLR</sequence>
<proteinExistence type="predicted"/>
<evidence type="ECO:0000313" key="2">
    <source>
        <dbReference type="Proteomes" id="UP001060215"/>
    </source>
</evidence>
<keyword evidence="2" id="KW-1185">Reference proteome</keyword>
<evidence type="ECO:0000313" key="1">
    <source>
        <dbReference type="EMBL" id="KAI8023472.1"/>
    </source>
</evidence>
<protein>
    <submittedName>
        <fullName evidence="1">Uncharacterized protein</fullName>
    </submittedName>
</protein>
<reference evidence="1 2" key="1">
    <citation type="journal article" date="2022" name="Plant J.">
        <title>Chromosome-level genome of Camellia lanceoleosa provides a valuable resource for understanding genome evolution and self-incompatibility.</title>
        <authorList>
            <person name="Gong W."/>
            <person name="Xiao S."/>
            <person name="Wang L."/>
            <person name="Liao Z."/>
            <person name="Chang Y."/>
            <person name="Mo W."/>
            <person name="Hu G."/>
            <person name="Li W."/>
            <person name="Zhao G."/>
            <person name="Zhu H."/>
            <person name="Hu X."/>
            <person name="Ji K."/>
            <person name="Xiang X."/>
            <person name="Song Q."/>
            <person name="Yuan D."/>
            <person name="Jin S."/>
            <person name="Zhang L."/>
        </authorList>
    </citation>
    <scope>NUCLEOTIDE SEQUENCE [LARGE SCALE GENOMIC DNA]</scope>
    <source>
        <strain evidence="1">SQ_2022a</strain>
    </source>
</reference>
<dbReference type="EMBL" id="CM045763">
    <property type="protein sequence ID" value="KAI8023472.1"/>
    <property type="molecule type" value="Genomic_DNA"/>
</dbReference>
<accession>A0ACC0IF87</accession>
<name>A0ACC0IF87_9ERIC</name>
<gene>
    <name evidence="1" type="ORF">LOK49_LG03G03506</name>
</gene>
<dbReference type="Proteomes" id="UP001060215">
    <property type="component" value="Chromosome 6"/>
</dbReference>